<gene>
    <name evidence="1" type="ORF">WMSIL1_LOCUS4277</name>
</gene>
<dbReference type="EMBL" id="CABIJS010000122">
    <property type="protein sequence ID" value="VUZ43937.1"/>
    <property type="molecule type" value="Genomic_DNA"/>
</dbReference>
<dbReference type="AlphaFoldDB" id="A0A564Y9G8"/>
<protein>
    <submittedName>
        <fullName evidence="1">Uncharacterized protein</fullName>
    </submittedName>
</protein>
<proteinExistence type="predicted"/>
<name>A0A564Y9G8_HYMDI</name>
<organism evidence="1 2">
    <name type="scientific">Hymenolepis diminuta</name>
    <name type="common">Rat tapeworm</name>
    <dbReference type="NCBI Taxonomy" id="6216"/>
    <lineage>
        <taxon>Eukaryota</taxon>
        <taxon>Metazoa</taxon>
        <taxon>Spiralia</taxon>
        <taxon>Lophotrochozoa</taxon>
        <taxon>Platyhelminthes</taxon>
        <taxon>Cestoda</taxon>
        <taxon>Eucestoda</taxon>
        <taxon>Cyclophyllidea</taxon>
        <taxon>Hymenolepididae</taxon>
        <taxon>Hymenolepis</taxon>
    </lineage>
</organism>
<evidence type="ECO:0000313" key="1">
    <source>
        <dbReference type="EMBL" id="VUZ43937.1"/>
    </source>
</evidence>
<dbReference type="Proteomes" id="UP000321570">
    <property type="component" value="Unassembled WGS sequence"/>
</dbReference>
<sequence length="51" mass="5652">MKAGVYGPPPELLNRPPITRSRLVRDKIGKIFMKGITNINLNQSASDRTVS</sequence>
<accession>A0A564Y9G8</accession>
<keyword evidence="2" id="KW-1185">Reference proteome</keyword>
<evidence type="ECO:0000313" key="2">
    <source>
        <dbReference type="Proteomes" id="UP000321570"/>
    </source>
</evidence>
<reference evidence="1 2" key="1">
    <citation type="submission" date="2019-07" db="EMBL/GenBank/DDBJ databases">
        <authorList>
            <person name="Jastrzebski P J."/>
            <person name="Paukszto L."/>
            <person name="Jastrzebski P J."/>
        </authorList>
    </citation>
    <scope>NUCLEOTIDE SEQUENCE [LARGE SCALE GENOMIC DNA]</scope>
    <source>
        <strain evidence="1 2">WMS-il1</strain>
    </source>
</reference>